<sequence>MLETTETVAMGGRRKGKAFSPRKVAKRPPDDGLSDELSDLDLFLLR</sequence>
<dbReference type="EnsemblMetazoa" id="AQUA014851-RA">
    <property type="protein sequence ID" value="AQUA014851-PA"/>
    <property type="gene ID" value="AQUA014851"/>
</dbReference>
<accession>A0A182XSP0</accession>
<evidence type="ECO:0000256" key="1">
    <source>
        <dbReference type="SAM" id="MobiDB-lite"/>
    </source>
</evidence>
<keyword evidence="3" id="KW-1185">Reference proteome</keyword>
<protein>
    <submittedName>
        <fullName evidence="2">Uncharacterized protein</fullName>
    </submittedName>
</protein>
<name>A0A182XSP0_ANOQN</name>
<dbReference type="AlphaFoldDB" id="A0A182XSP0"/>
<proteinExistence type="predicted"/>
<dbReference type="Proteomes" id="UP000076407">
    <property type="component" value="Unassembled WGS sequence"/>
</dbReference>
<feature type="region of interest" description="Disordered" evidence="1">
    <location>
        <begin position="1"/>
        <end position="35"/>
    </location>
</feature>
<evidence type="ECO:0000313" key="2">
    <source>
        <dbReference type="EnsemblMetazoa" id="AQUA014851-PA"/>
    </source>
</evidence>
<evidence type="ECO:0000313" key="3">
    <source>
        <dbReference type="Proteomes" id="UP000076407"/>
    </source>
</evidence>
<dbReference type="VEuPathDB" id="VectorBase:AQUA014851"/>
<reference evidence="2" key="1">
    <citation type="submission" date="2020-05" db="UniProtKB">
        <authorList>
            <consortium name="EnsemblMetazoa"/>
        </authorList>
    </citation>
    <scope>IDENTIFICATION</scope>
    <source>
        <strain evidence="2">SANGQUA</strain>
    </source>
</reference>
<organism evidence="2 3">
    <name type="scientific">Anopheles quadriannulatus</name>
    <name type="common">Mosquito</name>
    <dbReference type="NCBI Taxonomy" id="34691"/>
    <lineage>
        <taxon>Eukaryota</taxon>
        <taxon>Metazoa</taxon>
        <taxon>Ecdysozoa</taxon>
        <taxon>Arthropoda</taxon>
        <taxon>Hexapoda</taxon>
        <taxon>Insecta</taxon>
        <taxon>Pterygota</taxon>
        <taxon>Neoptera</taxon>
        <taxon>Endopterygota</taxon>
        <taxon>Diptera</taxon>
        <taxon>Nematocera</taxon>
        <taxon>Culicoidea</taxon>
        <taxon>Culicidae</taxon>
        <taxon>Anophelinae</taxon>
        <taxon>Anopheles</taxon>
    </lineage>
</organism>